<dbReference type="NCBIfam" id="TIGR00444">
    <property type="entry name" value="mazG"/>
    <property type="match status" value="1"/>
</dbReference>
<feature type="domain" description="NTP pyrophosphohydrolase MazG-like" evidence="2">
    <location>
        <begin position="34"/>
        <end position="107"/>
    </location>
</feature>
<dbReference type="eggNOG" id="COG3956">
    <property type="taxonomic scope" value="Bacteria"/>
</dbReference>
<dbReference type="GO" id="GO:0046047">
    <property type="term" value="P:TTP catabolic process"/>
    <property type="evidence" value="ECO:0007669"/>
    <property type="project" value="TreeGrafter"/>
</dbReference>
<reference evidence="4" key="1">
    <citation type="journal article" date="2011" name="J. Bacteriol.">
        <title>Genome sequences of eight morphologically diverse alphaproteobacteria.</title>
        <authorList>
            <consortium name="US DOE Joint Genome Institute"/>
            <person name="Brown P.J."/>
            <person name="Kysela D.T."/>
            <person name="Buechlein A."/>
            <person name="Hemmerich C."/>
            <person name="Brun Y.V."/>
        </authorList>
    </citation>
    <scope>NUCLEOTIDE SEQUENCE [LARGE SCALE GENOMIC DNA]</scope>
    <source>
        <strain evidence="4">ATCC 51888 / DSM 1869 / NCIB 11706 / TK 0415</strain>
    </source>
</reference>
<sequence length="335" mass="36878">MTDAIKPSRDIARLIEIMAALRTPVTGCPWDLEQNFETIAPYAIEEAYEVADAIARRDLPDLKDELGDLLLQVVYHARLAEEQGAFAFGDVVEAITRKMIRRHPHVFADGTARDPQSVKTAWDRIKAEERAEKAAERARLAQTAPASSPLPVRETELGTEPQPSTLADIPVGLPALTRAIKLQDKAAKVGFDWPNLAPVFDKLKEEIAEFEEVALPNDPRRDSILAPSDSRSASRPEGAPLSASGGRLPGGESPDAIKEEFGDMLFVMANIARHLHLDPEAALRAANQKFVRRFAHIETRLEKLGKTPSQSTLEEMDALWDEAKAIEKSATAKKV</sequence>
<dbReference type="GO" id="GO:0047429">
    <property type="term" value="F:nucleoside triphosphate diphosphatase activity"/>
    <property type="evidence" value="ECO:0007669"/>
    <property type="project" value="InterPro"/>
</dbReference>
<feature type="region of interest" description="Disordered" evidence="1">
    <location>
        <begin position="218"/>
        <end position="255"/>
    </location>
</feature>
<dbReference type="GO" id="GO:0046081">
    <property type="term" value="P:dUTP catabolic process"/>
    <property type="evidence" value="ECO:0007669"/>
    <property type="project" value="TreeGrafter"/>
</dbReference>
<dbReference type="PANTHER" id="PTHR30522">
    <property type="entry name" value="NUCLEOSIDE TRIPHOSPHATE PYROPHOSPHOHYDROLASE"/>
    <property type="match status" value="1"/>
</dbReference>
<evidence type="ECO:0000313" key="3">
    <source>
        <dbReference type="EMBL" id="ADJ23499.1"/>
    </source>
</evidence>
<feature type="region of interest" description="Disordered" evidence="1">
    <location>
        <begin position="134"/>
        <end position="168"/>
    </location>
</feature>
<evidence type="ECO:0000259" key="2">
    <source>
        <dbReference type="Pfam" id="PF03819"/>
    </source>
</evidence>
<dbReference type="FunFam" id="1.10.287.1080:FF:000001">
    <property type="entry name" value="Nucleoside triphosphate pyrophosphohydrolase"/>
    <property type="match status" value="1"/>
</dbReference>
<evidence type="ECO:0000256" key="1">
    <source>
        <dbReference type="SAM" id="MobiDB-lite"/>
    </source>
</evidence>
<dbReference type="CDD" id="cd11529">
    <property type="entry name" value="NTP-PPase_MazG_Cterm"/>
    <property type="match status" value="1"/>
</dbReference>
<dbReference type="RefSeq" id="WP_013215658.1">
    <property type="nucleotide sequence ID" value="NC_014313.1"/>
</dbReference>
<dbReference type="AlphaFoldDB" id="D8JYP7"/>
<dbReference type="InterPro" id="IPR048015">
    <property type="entry name" value="NTP-PPase_MazG-like_N"/>
</dbReference>
<proteinExistence type="predicted"/>
<name>D8JYP7_HYPDA</name>
<gene>
    <name evidence="3" type="ordered locus">Hden_1692</name>
</gene>
<dbReference type="EMBL" id="CP002083">
    <property type="protein sequence ID" value="ADJ23499.1"/>
    <property type="molecule type" value="Genomic_DNA"/>
</dbReference>
<dbReference type="InterPro" id="IPR048011">
    <property type="entry name" value="NTP-PPase_MazG-like_C"/>
</dbReference>
<dbReference type="GO" id="GO:0006950">
    <property type="term" value="P:response to stress"/>
    <property type="evidence" value="ECO:0007669"/>
    <property type="project" value="UniProtKB-ARBA"/>
</dbReference>
<dbReference type="NCBIfam" id="NF007113">
    <property type="entry name" value="PRK09562.1"/>
    <property type="match status" value="1"/>
</dbReference>
<dbReference type="Gene3D" id="1.10.287.1080">
    <property type="entry name" value="MazG-like"/>
    <property type="match status" value="2"/>
</dbReference>
<dbReference type="GO" id="GO:0046061">
    <property type="term" value="P:dATP catabolic process"/>
    <property type="evidence" value="ECO:0007669"/>
    <property type="project" value="TreeGrafter"/>
</dbReference>
<dbReference type="SUPFAM" id="SSF101386">
    <property type="entry name" value="all-alpha NTP pyrophosphatases"/>
    <property type="match status" value="2"/>
</dbReference>
<dbReference type="Pfam" id="PF03819">
    <property type="entry name" value="MazG"/>
    <property type="match status" value="1"/>
</dbReference>
<accession>D8JYP7</accession>
<dbReference type="HOGENOM" id="CLU_038356_0_1_5"/>
<dbReference type="GO" id="GO:0006203">
    <property type="term" value="P:dGTP catabolic process"/>
    <property type="evidence" value="ECO:0007669"/>
    <property type="project" value="TreeGrafter"/>
</dbReference>
<dbReference type="InterPro" id="IPR011551">
    <property type="entry name" value="NTP_PyrPHydrolase_MazG"/>
</dbReference>
<dbReference type="STRING" id="582899.Hden_1692"/>
<dbReference type="KEGG" id="hdn:Hden_1692"/>
<dbReference type="GO" id="GO:0046076">
    <property type="term" value="P:dTTP catabolic process"/>
    <property type="evidence" value="ECO:0007669"/>
    <property type="project" value="TreeGrafter"/>
</dbReference>
<dbReference type="CDD" id="cd11528">
    <property type="entry name" value="NTP-PPase_MazG_Nterm"/>
    <property type="match status" value="1"/>
</dbReference>
<organism evidence="3 4">
    <name type="scientific">Hyphomicrobium denitrificans (strain ATCC 51888 / DSM 1869 / NCIMB 11706 / TK 0415)</name>
    <dbReference type="NCBI Taxonomy" id="582899"/>
    <lineage>
        <taxon>Bacteria</taxon>
        <taxon>Pseudomonadati</taxon>
        <taxon>Pseudomonadota</taxon>
        <taxon>Alphaproteobacteria</taxon>
        <taxon>Hyphomicrobiales</taxon>
        <taxon>Hyphomicrobiaceae</taxon>
        <taxon>Hyphomicrobium</taxon>
    </lineage>
</organism>
<protein>
    <submittedName>
        <fullName evidence="3">MazG family protein</fullName>
    </submittedName>
</protein>
<keyword evidence="4" id="KW-1185">Reference proteome</keyword>
<dbReference type="InterPro" id="IPR004518">
    <property type="entry name" value="MazG-like_dom"/>
</dbReference>
<dbReference type="PANTHER" id="PTHR30522:SF0">
    <property type="entry name" value="NUCLEOSIDE TRIPHOSPHATE PYROPHOSPHOHYDROLASE"/>
    <property type="match status" value="1"/>
</dbReference>
<evidence type="ECO:0000313" key="4">
    <source>
        <dbReference type="Proteomes" id="UP000002033"/>
    </source>
</evidence>
<dbReference type="GO" id="GO:0046052">
    <property type="term" value="P:UTP catabolic process"/>
    <property type="evidence" value="ECO:0007669"/>
    <property type="project" value="TreeGrafter"/>
</dbReference>
<dbReference type="Proteomes" id="UP000002033">
    <property type="component" value="Chromosome"/>
</dbReference>